<feature type="compositionally biased region" description="Basic and acidic residues" evidence="2">
    <location>
        <begin position="773"/>
        <end position="797"/>
    </location>
</feature>
<dbReference type="GO" id="GO:0016020">
    <property type="term" value="C:membrane"/>
    <property type="evidence" value="ECO:0007669"/>
    <property type="project" value="UniProtKB-SubCell"/>
</dbReference>
<keyword evidence="3" id="KW-1133">Transmembrane helix</keyword>
<gene>
    <name evidence="6" type="primary">LOC110977947</name>
</gene>
<feature type="domain" description="Major facilitator superfamily (MFS) profile" evidence="4">
    <location>
        <begin position="583"/>
        <end position="1035"/>
    </location>
</feature>
<dbReference type="PANTHER" id="PTHR11360:SF284">
    <property type="entry name" value="EG:103B4.3 PROTEIN-RELATED"/>
    <property type="match status" value="1"/>
</dbReference>
<dbReference type="Proteomes" id="UP000694845">
    <property type="component" value="Unplaced"/>
</dbReference>
<dbReference type="InterPro" id="IPR011701">
    <property type="entry name" value="MFS"/>
</dbReference>
<evidence type="ECO:0000256" key="1">
    <source>
        <dbReference type="ARBA" id="ARBA00004141"/>
    </source>
</evidence>
<dbReference type="AlphaFoldDB" id="A0A8B7Y6K2"/>
<feature type="transmembrane region" description="Helical" evidence="3">
    <location>
        <begin position="20"/>
        <end position="45"/>
    </location>
</feature>
<dbReference type="KEGG" id="aplc:110977947"/>
<protein>
    <submittedName>
        <fullName evidence="6">Uncharacterized protein LOC110977947</fullName>
    </submittedName>
</protein>
<proteinExistence type="predicted"/>
<feature type="transmembrane region" description="Helical" evidence="3">
    <location>
        <begin position="584"/>
        <end position="611"/>
    </location>
</feature>
<evidence type="ECO:0000313" key="5">
    <source>
        <dbReference type="Proteomes" id="UP000694845"/>
    </source>
</evidence>
<dbReference type="Pfam" id="PF07690">
    <property type="entry name" value="MFS_1"/>
    <property type="match status" value="3"/>
</dbReference>
<feature type="transmembrane region" description="Helical" evidence="3">
    <location>
        <begin position="676"/>
        <end position="702"/>
    </location>
</feature>
<dbReference type="OMA" id="ETVITIC"/>
<feature type="transmembrane region" description="Helical" evidence="3">
    <location>
        <begin position="623"/>
        <end position="644"/>
    </location>
</feature>
<feature type="compositionally biased region" description="Low complexity" evidence="2">
    <location>
        <begin position="215"/>
        <end position="224"/>
    </location>
</feature>
<feature type="transmembrane region" description="Helical" evidence="3">
    <location>
        <begin position="917"/>
        <end position="936"/>
    </location>
</feature>
<feature type="transmembrane region" description="Helical" evidence="3">
    <location>
        <begin position="361"/>
        <end position="380"/>
    </location>
</feature>
<dbReference type="InterPro" id="IPR020846">
    <property type="entry name" value="MFS_dom"/>
</dbReference>
<feature type="transmembrane region" description="Helical" evidence="3">
    <location>
        <begin position="740"/>
        <end position="761"/>
    </location>
</feature>
<dbReference type="RefSeq" id="XP_022088187.1">
    <property type="nucleotide sequence ID" value="XM_022232495.1"/>
</dbReference>
<feature type="transmembrane region" description="Helical" evidence="3">
    <location>
        <begin position="110"/>
        <end position="133"/>
    </location>
</feature>
<feature type="region of interest" description="Disordered" evidence="2">
    <location>
        <begin position="198"/>
        <end position="262"/>
    </location>
</feature>
<feature type="transmembrane region" description="Helical" evidence="3">
    <location>
        <begin position="856"/>
        <end position="878"/>
    </location>
</feature>
<dbReference type="OrthoDB" id="6286464at2759"/>
<dbReference type="GeneID" id="110977947"/>
<evidence type="ECO:0000259" key="4">
    <source>
        <dbReference type="PROSITE" id="PS50850"/>
    </source>
</evidence>
<feature type="transmembrane region" description="Helical" evidence="3">
    <location>
        <begin position="85"/>
        <end position="104"/>
    </location>
</feature>
<keyword evidence="5" id="KW-1185">Reference proteome</keyword>
<dbReference type="PANTHER" id="PTHR11360">
    <property type="entry name" value="MONOCARBOXYLATE TRANSPORTER"/>
    <property type="match status" value="1"/>
</dbReference>
<feature type="compositionally biased region" description="Low complexity" evidence="2">
    <location>
        <begin position="234"/>
        <end position="247"/>
    </location>
</feature>
<feature type="transmembrane region" description="Helical" evidence="3">
    <location>
        <begin position="986"/>
        <end position="1005"/>
    </location>
</feature>
<dbReference type="SUPFAM" id="SSF103473">
    <property type="entry name" value="MFS general substrate transporter"/>
    <property type="match status" value="2"/>
</dbReference>
<keyword evidence="3" id="KW-0472">Membrane</keyword>
<feature type="transmembrane region" description="Helical" evidence="3">
    <location>
        <begin position="942"/>
        <end position="966"/>
    </location>
</feature>
<evidence type="ECO:0000256" key="3">
    <source>
        <dbReference type="SAM" id="Phobius"/>
    </source>
</evidence>
<dbReference type="InterPro" id="IPR050327">
    <property type="entry name" value="Proton-linked_MCT"/>
</dbReference>
<sequence length="1047" mass="111817">MAAADKSSPAKEGGRRGVVIVLAGHVNMALMLGLQRCCGVLYLSWQSEFNTTARETAAVQSLLSSFSCFSVFPGGLVTRRFGARVSGMIGGLLIALGLFCSCWVSDIKQLYIAATTTGFGLGFSFTSVIDAVATHFKTRYKTAHAVAYSGMGTGIIALPPLLQLLVDSYGWRGAVLILSAIMADIMVCCALFQPPARRNPGSPRRQIKQPGAGLGCSDADASGSSKKDCEIRQGDGAAAEAGPVPGESLLETSPGLKDGEGDTQEWILPTHRETVNPKASLWKKVSAFLGLSVFVKSYRFTMLCLVQTEVNAPYTGFIQFIIPRAESTGVSPSAAAFLISLLGIGGLLGRLGNGLLISWKVSAETVITICFLSASLSSLLPVLDGYAWLAAASFVQGFTVGAFHAIQIVLIRRYVGLTRLVLSTGLCHLVVGIGVLSGPVIAGWLFDVTDSYKTIFYVLAGMYGACALQMLLFPMLKRAEPGIVVQPWDEITASVLIPWNKSTGLQDGNLFYIGLCTATVPNVSVGNFNFATRKTETYPRGITALLLSFVGRICSVSNMAKPSHTGRRTGRGAAEEPPEGGRSIVVVIAAHLVLAIVLGLVRSAGVLYLSWKEDFDTNDKETAVVQSILSSMSNFGCLFGGPLTERFGSRVSGIIGGTLTCIGFFCSCWVTDIVQLYLTMFVAGTGMGICYNSLVVAVAMYFKRKYKVANALMSSGCGTGIMAGPPLIQVLLEHYGWRGTLLIASAIAANIITLCALFRPIRAPRKTPLRMASRYEGETPRKGVANDRRNSDEDSGRDVGALEVEGAHTVHGPHSKSRTRHVSLKMVSKNCNPIVNLMRRLSVSFGFQLLVKSYRFALLCTLQILYYCAYMGFLLYLVPRAQSLGVAPSSAAFLLSILGIGSLLGRLGHGVFVSWKISAEHVTAISMVIAGISLLITGLESYYSFAIASSLHGFVSGYFSAVVLILIRHFVGVKQMAVASGINQIFVGLGTVIGPIVAGAILDLTSSNYQAVFYILSTAYFICAALMFLLPKLKRVEPGENVEPTDV</sequence>
<keyword evidence="3" id="KW-0812">Transmembrane</keyword>
<name>A0A8B7Y6K2_ACAPL</name>
<feature type="region of interest" description="Disordered" evidence="2">
    <location>
        <begin position="772"/>
        <end position="797"/>
    </location>
</feature>
<comment type="subcellular location">
    <subcellularLocation>
        <location evidence="1">Membrane</location>
        <topology evidence="1">Multi-pass membrane protein</topology>
    </subcellularLocation>
</comment>
<dbReference type="PROSITE" id="PS50850">
    <property type="entry name" value="MFS"/>
    <property type="match status" value="2"/>
</dbReference>
<feature type="transmembrane region" description="Helical" evidence="3">
    <location>
        <begin position="328"/>
        <end position="349"/>
    </location>
</feature>
<feature type="transmembrane region" description="Helical" evidence="3">
    <location>
        <begin position="1011"/>
        <end position="1030"/>
    </location>
</feature>
<feature type="transmembrane region" description="Helical" evidence="3">
    <location>
        <begin position="884"/>
        <end position="905"/>
    </location>
</feature>
<feature type="domain" description="Major facilitator superfamily (MFS) profile" evidence="4">
    <location>
        <begin position="17"/>
        <end position="478"/>
    </location>
</feature>
<feature type="transmembrane region" description="Helical" evidence="3">
    <location>
        <begin position="454"/>
        <end position="473"/>
    </location>
</feature>
<dbReference type="GO" id="GO:0008028">
    <property type="term" value="F:monocarboxylic acid transmembrane transporter activity"/>
    <property type="evidence" value="ECO:0007669"/>
    <property type="project" value="TreeGrafter"/>
</dbReference>
<accession>A0A8B7Y6K2</accession>
<evidence type="ECO:0000313" key="6">
    <source>
        <dbReference type="RefSeq" id="XP_022088187.1"/>
    </source>
</evidence>
<organism evidence="5 6">
    <name type="scientific">Acanthaster planci</name>
    <name type="common">Crown-of-thorns starfish</name>
    <dbReference type="NCBI Taxonomy" id="133434"/>
    <lineage>
        <taxon>Eukaryota</taxon>
        <taxon>Metazoa</taxon>
        <taxon>Echinodermata</taxon>
        <taxon>Eleutherozoa</taxon>
        <taxon>Asterozoa</taxon>
        <taxon>Asteroidea</taxon>
        <taxon>Valvatacea</taxon>
        <taxon>Valvatida</taxon>
        <taxon>Acanthasteridae</taxon>
        <taxon>Acanthaster</taxon>
    </lineage>
</organism>
<reference evidence="6" key="1">
    <citation type="submission" date="2025-08" db="UniProtKB">
        <authorList>
            <consortium name="RefSeq"/>
        </authorList>
    </citation>
    <scope>IDENTIFICATION</scope>
</reference>
<feature type="transmembrane region" description="Helical" evidence="3">
    <location>
        <begin position="651"/>
        <end position="670"/>
    </location>
</feature>
<dbReference type="Gene3D" id="1.20.1250.20">
    <property type="entry name" value="MFS general substrate transporter like domains"/>
    <property type="match status" value="3"/>
</dbReference>
<feature type="transmembrane region" description="Helical" evidence="3">
    <location>
        <begin position="57"/>
        <end position="78"/>
    </location>
</feature>
<feature type="transmembrane region" description="Helical" evidence="3">
    <location>
        <begin position="709"/>
        <end position="728"/>
    </location>
</feature>
<feature type="transmembrane region" description="Helical" evidence="3">
    <location>
        <begin position="171"/>
        <end position="192"/>
    </location>
</feature>
<feature type="transmembrane region" description="Helical" evidence="3">
    <location>
        <begin position="420"/>
        <end position="442"/>
    </location>
</feature>
<evidence type="ECO:0000256" key="2">
    <source>
        <dbReference type="SAM" id="MobiDB-lite"/>
    </source>
</evidence>
<feature type="transmembrane region" description="Helical" evidence="3">
    <location>
        <begin position="145"/>
        <end position="165"/>
    </location>
</feature>
<feature type="transmembrane region" description="Helical" evidence="3">
    <location>
        <begin position="386"/>
        <end position="411"/>
    </location>
</feature>
<dbReference type="InterPro" id="IPR036259">
    <property type="entry name" value="MFS_trans_sf"/>
</dbReference>